<evidence type="ECO:0000313" key="2">
    <source>
        <dbReference type="EMBL" id="QSZ30045.1"/>
    </source>
</evidence>
<name>A0A8A3NWG9_9HELO</name>
<feature type="compositionally biased region" description="Basic and acidic residues" evidence="1">
    <location>
        <begin position="319"/>
        <end position="345"/>
    </location>
</feature>
<reference evidence="2" key="1">
    <citation type="submission" date="2020-10" db="EMBL/GenBank/DDBJ databases">
        <title>Genome Sequence of Monilinia vaccinii-corymbosi Sheds Light on Mummy Berry Disease Infection of Blueberry and Mating Type.</title>
        <authorList>
            <person name="Yow A.G."/>
            <person name="Zhang Y."/>
            <person name="Bansal K."/>
            <person name="Eacker S.M."/>
            <person name="Sullivan S."/>
            <person name="Liachko I."/>
            <person name="Cubeta M.A."/>
            <person name="Rollins J.A."/>
            <person name="Ashrafi H."/>
        </authorList>
    </citation>
    <scope>NUCLEOTIDE SEQUENCE</scope>
    <source>
        <strain evidence="2">RL-1</strain>
    </source>
</reference>
<sequence length="378" mass="44099">MKMEPSSQKKSSVMEIPSVVNTEEVIPQKMDILMILNPSDVEAKTGYHSDKDSISSEMRGQIQHEPSHYIHQPRPISSEHSIIQCQSQLEALESQNHTRLKAVRSVRTQLPPAPIHRRFNPINAPRRYTHHCSLPPIYSIHDEGYHSPSPARHDRHHQVHHHRYSRTVLPPNKKNRRSNKAYTVEEVDFIRYYKEDLNKHWPEVLACFRGYFRESQRDSEQSLSSRNYRDNYLKMYDSDGKLMRDDNGKIRTISAKVRRRGTPGGREEALPYTLVQKHPERAMRYRWVLEQHKIEARRLAAEMSDQEREILNSQRAQKVRQEELERDVEKDRRESIDKSPIDPRYPRIGSIDESMDESSGCNGSSTASSPQPSPRSSP</sequence>
<organism evidence="2 3">
    <name type="scientific">Monilinia vaccinii-corymbosi</name>
    <dbReference type="NCBI Taxonomy" id="61207"/>
    <lineage>
        <taxon>Eukaryota</taxon>
        <taxon>Fungi</taxon>
        <taxon>Dikarya</taxon>
        <taxon>Ascomycota</taxon>
        <taxon>Pezizomycotina</taxon>
        <taxon>Leotiomycetes</taxon>
        <taxon>Helotiales</taxon>
        <taxon>Sclerotiniaceae</taxon>
        <taxon>Monilinia</taxon>
    </lineage>
</organism>
<feature type="region of interest" description="Disordered" evidence="1">
    <location>
        <begin position="311"/>
        <end position="378"/>
    </location>
</feature>
<evidence type="ECO:0000313" key="3">
    <source>
        <dbReference type="Proteomes" id="UP000672032"/>
    </source>
</evidence>
<dbReference type="AlphaFoldDB" id="A0A8A3NWG9"/>
<gene>
    <name evidence="2" type="ORF">DSL72_004563</name>
</gene>
<dbReference type="OrthoDB" id="3921745at2759"/>
<keyword evidence="3" id="KW-1185">Reference proteome</keyword>
<evidence type="ECO:0000256" key="1">
    <source>
        <dbReference type="SAM" id="MobiDB-lite"/>
    </source>
</evidence>
<dbReference type="Proteomes" id="UP000672032">
    <property type="component" value="Chromosome 1"/>
</dbReference>
<accession>A0A8A3NWG9</accession>
<protein>
    <submittedName>
        <fullName evidence="2">Uncharacterized protein</fullName>
    </submittedName>
</protein>
<proteinExistence type="predicted"/>
<feature type="compositionally biased region" description="Low complexity" evidence="1">
    <location>
        <begin position="358"/>
        <end position="370"/>
    </location>
</feature>
<dbReference type="EMBL" id="CP063405">
    <property type="protein sequence ID" value="QSZ30045.1"/>
    <property type="molecule type" value="Genomic_DNA"/>
</dbReference>